<dbReference type="Pfam" id="PF13585">
    <property type="entry name" value="CHU_C"/>
    <property type="match status" value="1"/>
</dbReference>
<dbReference type="EMBL" id="CP000383">
    <property type="protein sequence ID" value="ABG60166.1"/>
    <property type="molecule type" value="Genomic_DNA"/>
</dbReference>
<keyword evidence="1" id="KW-0732">Signal</keyword>
<dbReference type="OrthoDB" id="1521709at2"/>
<evidence type="ECO:0000313" key="2">
    <source>
        <dbReference type="EMBL" id="ABG60166.1"/>
    </source>
</evidence>
<proteinExistence type="predicted"/>
<accession>A0A6N4SV17</accession>
<organism evidence="2 3">
    <name type="scientific">Cytophaga hutchinsonii (strain ATCC 33406 / DSM 1761 / CIP 103989 / NBRC 15051 / NCIMB 9469 / D465)</name>
    <dbReference type="NCBI Taxonomy" id="269798"/>
    <lineage>
        <taxon>Bacteria</taxon>
        <taxon>Pseudomonadati</taxon>
        <taxon>Bacteroidota</taxon>
        <taxon>Cytophagia</taxon>
        <taxon>Cytophagales</taxon>
        <taxon>Cytophagaceae</taxon>
        <taxon>Cytophaga</taxon>
    </lineage>
</organism>
<dbReference type="AlphaFoldDB" id="A0A6N4SV17"/>
<reference evidence="2 3" key="1">
    <citation type="journal article" date="2007" name="Appl. Environ. Microbiol.">
        <title>Genome sequence of the cellulolytic gliding bacterium Cytophaga hutchinsonii.</title>
        <authorList>
            <person name="Xie G."/>
            <person name="Bruce D.C."/>
            <person name="Challacombe J.F."/>
            <person name="Chertkov O."/>
            <person name="Detter J.C."/>
            <person name="Gilna P."/>
            <person name="Han C.S."/>
            <person name="Lucas S."/>
            <person name="Misra M."/>
            <person name="Myers G.L."/>
            <person name="Richardson P."/>
            <person name="Tapia R."/>
            <person name="Thayer N."/>
            <person name="Thompson L.S."/>
            <person name="Brettin T.S."/>
            <person name="Henrissat B."/>
            <person name="Wilson D.B."/>
            <person name="McBride M.J."/>
        </authorList>
    </citation>
    <scope>NUCLEOTIDE SEQUENCE [LARGE SCALE GENOMIC DNA]</scope>
    <source>
        <strain evidence="3">ATCC 33406 / DSM 1761 / CIP 103989 / NBRC 15051 / NCIMB 9469 / D465</strain>
    </source>
</reference>
<evidence type="ECO:0000313" key="3">
    <source>
        <dbReference type="Proteomes" id="UP000001822"/>
    </source>
</evidence>
<name>A0A6N4SV17_CYTH3</name>
<dbReference type="Proteomes" id="UP000001822">
    <property type="component" value="Chromosome"/>
</dbReference>
<gene>
    <name evidence="2" type="ordered locus">CHU_2924</name>
</gene>
<dbReference type="NCBIfam" id="TIGR04131">
    <property type="entry name" value="Bac_Flav_CTERM"/>
    <property type="match status" value="1"/>
</dbReference>
<evidence type="ECO:0000256" key="1">
    <source>
        <dbReference type="SAM" id="SignalP"/>
    </source>
</evidence>
<dbReference type="InterPro" id="IPR025667">
    <property type="entry name" value="SprB_repeat"/>
</dbReference>
<dbReference type="RefSeq" id="WP_011586276.1">
    <property type="nucleotide sequence ID" value="NC_008255.1"/>
</dbReference>
<keyword evidence="3" id="KW-1185">Reference proteome</keyword>
<protein>
    <submittedName>
        <fullName evidence="2">CHU large protein uncharacterized</fullName>
    </submittedName>
</protein>
<sequence>MKRNTTYSIYTCSNALLNTLKVSLLLGALLCSLTAQAQTKTVEHDVVFETDSMQSMWGPGEGFNINRTTNFFDRFESSYPFDTRPGSIFSVAGFKFGAGIWGRFAFGIGPLAFKVSGFEGGGVGVKYPIKTSLVLPEDSTFNAGETVTIKTDYTVQEDFELNTAYPATGEVSLDMPIMFDMKVGIDVCLFECFSIRIFPPDFAGDAIPDPLVDINWVILKVNKDEITYPCLNIPPVCSIDIPEGSTSGTLPASSPLSGSVKIPHVETTASKEGKDLVASGGDPYLIPSLDIIQLLSFAPPPIGTFFGILSSGLQIPPGGIRDFGGTRRFIGLNWTLFTMNLNMPVSQSQQFRFHPTVNLKLRLPVDVRYVYTDIKEGNIVEGTDSIIDVPLGADLKIQYPCNMSHMDMHASYVISTNEFSNRTYDHVDVELVFTAFEFGIEFPDFDIIPRFCISIPVVGDLCFQLTVPGFEISIGPLVQPPPVHLAGFDLPDYVNRTWELEGFSEQYITEPFRLVPRKIKTTVAVSNALCFGTATGGASFDVTGVTAPVAYQWSTGSTSKDLSAAPAGRQYVIATDVNQCRVHADALISQPDPIRTAIAASNLVCYNDFTGTASVTASGGIPSYTYAWTNGQTSAAPTGLPAGKHVVTITDANGCKQSDSVLLAQPPDIRAVILNAVNPTCFGKADGSVSLDISGGVQPYFYQWTNGAFDKDIRLLSGGTYAVNMRDANGCTRDLSATLVEPSQLLPTLSVLSDVACLGGRNGSILADVSGGTQPYRYTWKNADLELSAVSNLISSLPAGVYSLTVQDKNNCTADSYIEITAPQFILESSVTKTDLSCANGTDGTAQVAVTGGTSPYLISWSNGASGTSASDLAAGTYTINILDSKGCATVNKAVIASPSGMLVTISVKDISCADQQDGELQAAVTKGTPPYTYLWSNGSAEPSLKDLAAGIYTLTVTDKKSCTHTADATVAAGNGDCLFIPDAFSPNNDGVNDRWVLRNIRLYPNNTMQVFNQWGQQLYSASPYLEPWDGRHNGNLLPPATYYYIFSKGDGSASVTSPLTIIK</sequence>
<feature type="signal peptide" evidence="1">
    <location>
        <begin position="1"/>
        <end position="37"/>
    </location>
</feature>
<dbReference type="Gene3D" id="2.60.40.740">
    <property type="match status" value="3"/>
</dbReference>
<dbReference type="KEGG" id="chu:CHU_2924"/>
<dbReference type="Pfam" id="PF13573">
    <property type="entry name" value="SprB"/>
    <property type="match status" value="6"/>
</dbReference>
<feature type="chain" id="PRO_5026975432" evidence="1">
    <location>
        <begin position="38"/>
        <end position="1064"/>
    </location>
</feature>
<dbReference type="InterPro" id="IPR026341">
    <property type="entry name" value="T9SS_type_B"/>
</dbReference>